<proteinExistence type="predicted"/>
<evidence type="ECO:0000256" key="6">
    <source>
        <dbReference type="ARBA" id="ARBA00022840"/>
    </source>
</evidence>
<dbReference type="PANTHER" id="PTHR10099">
    <property type="entry name" value="PHOSPHORIBOSYLFORMYLGLYCINAMIDINE SYNTHASE"/>
    <property type="match status" value="1"/>
</dbReference>
<dbReference type="Pfam" id="PF13507">
    <property type="entry name" value="GATase_5"/>
    <property type="match status" value="1"/>
</dbReference>
<reference evidence="9" key="1">
    <citation type="submission" date="2012-11" db="EMBL/GenBank/DDBJ databases">
        <authorList>
            <person name="Lucero-Rivera Y.E."/>
            <person name="Tovar-Ramirez D."/>
        </authorList>
    </citation>
    <scope>NUCLEOTIDE SEQUENCE [LARGE SCALE GENOMIC DNA]</scope>
    <source>
        <strain evidence="9">Araruama</strain>
    </source>
</reference>
<dbReference type="InterPro" id="IPR010075">
    <property type="entry name" value="PRibForGlyAmidine_synth_PurQ"/>
</dbReference>
<comment type="caution">
    <text evidence="8">The sequence shown here is derived from an EMBL/GenBank/DDBJ whole genome shotgun (WGS) entry which is preliminary data.</text>
</comment>
<dbReference type="Gene3D" id="3.40.50.880">
    <property type="match status" value="1"/>
</dbReference>
<keyword evidence="1" id="KW-0963">Cytoplasm</keyword>
<sequence length="264" mass="29659">MSQVKVLVLSGYGLNCDHETAYSFQKMGAAAYQVHINDLTTGRCQLNDFDILVFTGGFSWGDDHGAGVLQALRIKKYLQADLQRFIERNRLIIGICNGFQTLVNLGLLPGVSAKWERQVALIHNDCGNFRNDWVKLSINSSSPCVFTKNLDYMELPIRHGEGKFYAGQSMIQDLLDKQLIVMQYATDRHRLANQRFPDNPNGSAMDIGGICDPTGHIFGLMPHPEAFHHETNHPQWSRLSQKTGINLPLGTQLFSNAIHYIQTL</sequence>
<dbReference type="GO" id="GO:0005524">
    <property type="term" value="F:ATP binding"/>
    <property type="evidence" value="ECO:0007669"/>
    <property type="project" value="UniProtKB-KW"/>
</dbReference>
<dbReference type="GO" id="GO:0016787">
    <property type="term" value="F:hydrolase activity"/>
    <property type="evidence" value="ECO:0007669"/>
    <property type="project" value="UniProtKB-KW"/>
</dbReference>
<dbReference type="InterPro" id="IPR029062">
    <property type="entry name" value="Class_I_gatase-like"/>
</dbReference>
<evidence type="ECO:0000256" key="5">
    <source>
        <dbReference type="ARBA" id="ARBA00022801"/>
    </source>
</evidence>
<dbReference type="GO" id="GO:0004642">
    <property type="term" value="F:phosphoribosylformylglycinamidine synthase activity"/>
    <property type="evidence" value="ECO:0007669"/>
    <property type="project" value="InterPro"/>
</dbReference>
<keyword evidence="6" id="KW-0067">ATP-binding</keyword>
<evidence type="ECO:0000256" key="4">
    <source>
        <dbReference type="ARBA" id="ARBA00022755"/>
    </source>
</evidence>
<organism evidence="8 9">
    <name type="scientific">Candidatus Magnetoglobus multicellularis str. Araruama</name>
    <dbReference type="NCBI Taxonomy" id="890399"/>
    <lineage>
        <taxon>Bacteria</taxon>
        <taxon>Pseudomonadati</taxon>
        <taxon>Thermodesulfobacteriota</taxon>
        <taxon>Desulfobacteria</taxon>
        <taxon>Desulfobacterales</taxon>
        <taxon>Desulfobacteraceae</taxon>
        <taxon>Candidatus Magnetoglobus</taxon>
    </lineage>
</organism>
<dbReference type="EMBL" id="ATBP01000053">
    <property type="protein sequence ID" value="ETR73533.1"/>
    <property type="molecule type" value="Genomic_DNA"/>
</dbReference>
<evidence type="ECO:0000256" key="2">
    <source>
        <dbReference type="ARBA" id="ARBA00022598"/>
    </source>
</evidence>
<name>A0A1V1PFJ9_9BACT</name>
<keyword evidence="4" id="KW-0658">Purine biosynthesis</keyword>
<keyword evidence="5" id="KW-0378">Hydrolase</keyword>
<dbReference type="PIRSF" id="PIRSF001586">
    <property type="entry name" value="FGAM_synth_I"/>
    <property type="match status" value="1"/>
</dbReference>
<dbReference type="AlphaFoldDB" id="A0A1V1PFJ9"/>
<keyword evidence="2" id="KW-0436">Ligase</keyword>
<keyword evidence="3" id="KW-0547">Nucleotide-binding</keyword>
<evidence type="ECO:0000256" key="7">
    <source>
        <dbReference type="ARBA" id="ARBA00022962"/>
    </source>
</evidence>
<accession>A0A1V1PFJ9</accession>
<dbReference type="GO" id="GO:0006189">
    <property type="term" value="P:'de novo' IMP biosynthetic process"/>
    <property type="evidence" value="ECO:0007669"/>
    <property type="project" value="InterPro"/>
</dbReference>
<gene>
    <name evidence="8" type="primary">purQ</name>
    <name evidence="8" type="ORF">OMM_00869</name>
</gene>
<evidence type="ECO:0000256" key="3">
    <source>
        <dbReference type="ARBA" id="ARBA00022741"/>
    </source>
</evidence>
<dbReference type="PROSITE" id="PS51273">
    <property type="entry name" value="GATASE_TYPE_1"/>
    <property type="match status" value="1"/>
</dbReference>
<evidence type="ECO:0000313" key="9">
    <source>
        <dbReference type="Proteomes" id="UP000189670"/>
    </source>
</evidence>
<protein>
    <submittedName>
        <fullName evidence="8">Phosphoribosylformylglycinamidine synthase I</fullName>
    </submittedName>
</protein>
<evidence type="ECO:0000256" key="1">
    <source>
        <dbReference type="ARBA" id="ARBA00022490"/>
    </source>
</evidence>
<dbReference type="SUPFAM" id="SSF52317">
    <property type="entry name" value="Class I glutamine amidotransferase-like"/>
    <property type="match status" value="1"/>
</dbReference>
<dbReference type="SMART" id="SM01211">
    <property type="entry name" value="GATase_5"/>
    <property type="match status" value="1"/>
</dbReference>
<dbReference type="PANTHER" id="PTHR10099:SF1">
    <property type="entry name" value="PHOSPHORIBOSYLFORMYLGLYCINAMIDINE SYNTHASE"/>
    <property type="match status" value="1"/>
</dbReference>
<dbReference type="Proteomes" id="UP000189670">
    <property type="component" value="Unassembled WGS sequence"/>
</dbReference>
<dbReference type="GO" id="GO:0005737">
    <property type="term" value="C:cytoplasm"/>
    <property type="evidence" value="ECO:0007669"/>
    <property type="project" value="TreeGrafter"/>
</dbReference>
<keyword evidence="7" id="KW-0315">Glutamine amidotransferase</keyword>
<evidence type="ECO:0000313" key="8">
    <source>
        <dbReference type="EMBL" id="ETR73533.1"/>
    </source>
</evidence>